<protein>
    <submittedName>
        <fullName evidence="1">Uncharacterized protein</fullName>
    </submittedName>
</protein>
<dbReference type="AlphaFoldDB" id="A0A0D7BSK0"/>
<dbReference type="EMBL" id="KN880435">
    <property type="protein sequence ID" value="KIY73523.1"/>
    <property type="molecule type" value="Genomic_DNA"/>
</dbReference>
<evidence type="ECO:0000313" key="1">
    <source>
        <dbReference type="EMBL" id="KIY73523.1"/>
    </source>
</evidence>
<keyword evidence="2" id="KW-1185">Reference proteome</keyword>
<dbReference type="OrthoDB" id="2017405at2759"/>
<dbReference type="STRING" id="1314674.A0A0D7BSK0"/>
<accession>A0A0D7BSK0</accession>
<proteinExistence type="predicted"/>
<reference evidence="1 2" key="1">
    <citation type="journal article" date="2015" name="Fungal Genet. Biol.">
        <title>Evolution of novel wood decay mechanisms in Agaricales revealed by the genome sequences of Fistulina hepatica and Cylindrobasidium torrendii.</title>
        <authorList>
            <person name="Floudas D."/>
            <person name="Held B.W."/>
            <person name="Riley R."/>
            <person name="Nagy L.G."/>
            <person name="Koehler G."/>
            <person name="Ransdell A.S."/>
            <person name="Younus H."/>
            <person name="Chow J."/>
            <person name="Chiniquy J."/>
            <person name="Lipzen A."/>
            <person name="Tritt A."/>
            <person name="Sun H."/>
            <person name="Haridas S."/>
            <person name="LaButti K."/>
            <person name="Ohm R.A."/>
            <person name="Kues U."/>
            <person name="Blanchette R.A."/>
            <person name="Grigoriev I.V."/>
            <person name="Minto R.E."/>
            <person name="Hibbett D.S."/>
        </authorList>
    </citation>
    <scope>NUCLEOTIDE SEQUENCE [LARGE SCALE GENOMIC DNA]</scope>
    <source>
        <strain evidence="1 2">FP15055 ss-10</strain>
    </source>
</reference>
<dbReference type="Pfam" id="PF11326">
    <property type="entry name" value="PANTS-like"/>
    <property type="match status" value="1"/>
</dbReference>
<feature type="non-terminal residue" evidence="1">
    <location>
        <position position="1"/>
    </location>
</feature>
<evidence type="ECO:0000313" key="2">
    <source>
        <dbReference type="Proteomes" id="UP000054007"/>
    </source>
</evidence>
<sequence length="106" mass="12805">EYKKLVDQEVTRLKAVHPTFDDIPSCTRLFDLVLSCHTIRSQVKSWYRFGHGPTSCGYKMDDFKFCMGMKSMEADERYDAWIQRKARWWVDRRLNKSSEDVWEMRE</sequence>
<gene>
    <name evidence="1" type="ORF">CYLTODRAFT_336794</name>
</gene>
<organism evidence="1 2">
    <name type="scientific">Cylindrobasidium torrendii FP15055 ss-10</name>
    <dbReference type="NCBI Taxonomy" id="1314674"/>
    <lineage>
        <taxon>Eukaryota</taxon>
        <taxon>Fungi</taxon>
        <taxon>Dikarya</taxon>
        <taxon>Basidiomycota</taxon>
        <taxon>Agaricomycotina</taxon>
        <taxon>Agaricomycetes</taxon>
        <taxon>Agaricomycetidae</taxon>
        <taxon>Agaricales</taxon>
        <taxon>Marasmiineae</taxon>
        <taxon>Physalacriaceae</taxon>
        <taxon>Cylindrobasidium</taxon>
    </lineage>
</organism>
<dbReference type="Proteomes" id="UP000054007">
    <property type="component" value="Unassembled WGS sequence"/>
</dbReference>
<dbReference type="PANTHER" id="PTHR28052:SF1">
    <property type="entry name" value="UPF0545 PROTEIN C22ORF39"/>
    <property type="match status" value="1"/>
</dbReference>
<feature type="non-terminal residue" evidence="1">
    <location>
        <position position="106"/>
    </location>
</feature>
<dbReference type="PANTHER" id="PTHR28052">
    <property type="entry name" value="UPF0545 PROTEIN C22ORF39"/>
    <property type="match status" value="1"/>
</dbReference>
<name>A0A0D7BSK0_9AGAR</name>
<dbReference type="InterPro" id="IPR021475">
    <property type="entry name" value="Pants/Emi1-like"/>
</dbReference>